<organism evidence="12 13">
    <name type="scientific">Varibaculum cambriense</name>
    <dbReference type="NCBI Taxonomy" id="184870"/>
    <lineage>
        <taxon>Bacteria</taxon>
        <taxon>Bacillati</taxon>
        <taxon>Actinomycetota</taxon>
        <taxon>Actinomycetes</taxon>
        <taxon>Actinomycetales</taxon>
        <taxon>Actinomycetaceae</taxon>
        <taxon>Varibaculum</taxon>
    </lineage>
</organism>
<evidence type="ECO:0000256" key="2">
    <source>
        <dbReference type="ARBA" id="ARBA00022448"/>
    </source>
</evidence>
<comment type="subunit">
    <text evidence="10">Homodimer. Forms a membrane-associated complex with FtsX.</text>
</comment>
<name>A0AAJ1BAE6_9ACTO</name>
<comment type="similarity">
    <text evidence="1">Belongs to the ABC transporter superfamily.</text>
</comment>
<dbReference type="InterPro" id="IPR003593">
    <property type="entry name" value="AAA+_ATPase"/>
</dbReference>
<dbReference type="GO" id="GO:0005886">
    <property type="term" value="C:plasma membrane"/>
    <property type="evidence" value="ECO:0007669"/>
    <property type="project" value="UniProtKB-ARBA"/>
</dbReference>
<dbReference type="PANTHER" id="PTHR43166:SF30">
    <property type="entry name" value="METHIONINE IMPORT ATP-BINDING PROTEIN METN"/>
    <property type="match status" value="1"/>
</dbReference>
<dbReference type="InterPro" id="IPR041701">
    <property type="entry name" value="MetN_ABC"/>
</dbReference>
<sequence>MSNAKADNPLIELRDVYKIYPRKKQDKLHALDGISLKIGAGEIHGIVGQSGAGKSTLIRCLTALEHPTSGEILVAGQNLSTLSEKHLRQARRSIGMVFQAANLLDSRTAAGNIAYPLYLAGQKRGDRHDRVQKLLDLVGLHDRGSSYPSQLSGGQQQRVGVARALADEPQVLLCDEPTSALDTESTQQILHLIKDVHDRLGVTVVIITHEMSVVREICTHVTLLEGGKIVQTGSVEDVVKAHSSRLAKDLVPPPNVDDEVTLDGQPAAVVDIAFTSSPGVPTGSKVMDLVAQLGGDIVAGTFETVGTTQVGRLAVGVKSTGLDAFIREMENHHIYTEVRA</sequence>
<dbReference type="InterPro" id="IPR003439">
    <property type="entry name" value="ABC_transporter-like_ATP-bd"/>
</dbReference>
<evidence type="ECO:0000256" key="5">
    <source>
        <dbReference type="ARBA" id="ARBA00022840"/>
    </source>
</evidence>
<dbReference type="PANTHER" id="PTHR43166">
    <property type="entry name" value="AMINO ACID IMPORT ATP-BINDING PROTEIN"/>
    <property type="match status" value="1"/>
</dbReference>
<dbReference type="Pfam" id="PF00005">
    <property type="entry name" value="ABC_tran"/>
    <property type="match status" value="1"/>
</dbReference>
<evidence type="ECO:0000313" key="13">
    <source>
        <dbReference type="Proteomes" id="UP001200537"/>
    </source>
</evidence>
<keyword evidence="5 12" id="KW-0067">ATP-binding</keyword>
<evidence type="ECO:0000256" key="8">
    <source>
        <dbReference type="ARBA" id="ARBA00023136"/>
    </source>
</evidence>
<dbReference type="Gene3D" id="3.40.50.300">
    <property type="entry name" value="P-loop containing nucleotide triphosphate hydrolases"/>
    <property type="match status" value="1"/>
</dbReference>
<dbReference type="PROSITE" id="PS00211">
    <property type="entry name" value="ABC_TRANSPORTER_1"/>
    <property type="match status" value="1"/>
</dbReference>
<dbReference type="EMBL" id="JAKNHJ010000002">
    <property type="protein sequence ID" value="MCG4617119.1"/>
    <property type="molecule type" value="Genomic_DNA"/>
</dbReference>
<keyword evidence="2" id="KW-0813">Transport</keyword>
<dbReference type="GO" id="GO:0016887">
    <property type="term" value="F:ATP hydrolysis activity"/>
    <property type="evidence" value="ECO:0007669"/>
    <property type="project" value="InterPro"/>
</dbReference>
<proteinExistence type="inferred from homology"/>
<evidence type="ECO:0000256" key="10">
    <source>
        <dbReference type="ARBA" id="ARBA00063837"/>
    </source>
</evidence>
<dbReference type="InterPro" id="IPR027417">
    <property type="entry name" value="P-loop_NTPase"/>
</dbReference>
<keyword evidence="7" id="KW-0029">Amino-acid transport</keyword>
<keyword evidence="8" id="KW-0472">Membrane</keyword>
<dbReference type="GO" id="GO:0005524">
    <property type="term" value="F:ATP binding"/>
    <property type="evidence" value="ECO:0007669"/>
    <property type="project" value="UniProtKB-KW"/>
</dbReference>
<evidence type="ECO:0000256" key="1">
    <source>
        <dbReference type="ARBA" id="ARBA00005417"/>
    </source>
</evidence>
<evidence type="ECO:0000259" key="11">
    <source>
        <dbReference type="PROSITE" id="PS50893"/>
    </source>
</evidence>
<comment type="function">
    <text evidence="9">Part of the ABC transporter FtsEX involved in cellular division. Has ATPase activity.</text>
</comment>
<feature type="domain" description="ABC transporter" evidence="11">
    <location>
        <begin position="11"/>
        <end position="251"/>
    </location>
</feature>
<gene>
    <name evidence="12" type="ORF">L0M99_01230</name>
</gene>
<comment type="caution">
    <text evidence="12">The sequence shown here is derived from an EMBL/GenBank/DDBJ whole genome shotgun (WGS) entry which is preliminary data.</text>
</comment>
<evidence type="ECO:0000256" key="6">
    <source>
        <dbReference type="ARBA" id="ARBA00022967"/>
    </source>
</evidence>
<evidence type="ECO:0000256" key="4">
    <source>
        <dbReference type="ARBA" id="ARBA00022741"/>
    </source>
</evidence>
<dbReference type="RefSeq" id="WP_024059463.1">
    <property type="nucleotide sequence ID" value="NZ_JAKNHJ010000002.1"/>
</dbReference>
<dbReference type="CDD" id="cd03258">
    <property type="entry name" value="ABC_MetN_methionine_transporter"/>
    <property type="match status" value="1"/>
</dbReference>
<dbReference type="AlphaFoldDB" id="A0AAJ1BAE6"/>
<evidence type="ECO:0000256" key="3">
    <source>
        <dbReference type="ARBA" id="ARBA00022475"/>
    </source>
</evidence>
<evidence type="ECO:0000313" key="12">
    <source>
        <dbReference type="EMBL" id="MCG4617119.1"/>
    </source>
</evidence>
<dbReference type="SUPFAM" id="SSF52540">
    <property type="entry name" value="P-loop containing nucleoside triphosphate hydrolases"/>
    <property type="match status" value="1"/>
</dbReference>
<dbReference type="SMART" id="SM00382">
    <property type="entry name" value="AAA"/>
    <property type="match status" value="1"/>
</dbReference>
<dbReference type="InterPro" id="IPR017871">
    <property type="entry name" value="ABC_transporter-like_CS"/>
</dbReference>
<dbReference type="FunFam" id="3.40.50.300:FF:000056">
    <property type="entry name" value="Cell division ATP-binding protein FtsE"/>
    <property type="match status" value="1"/>
</dbReference>
<keyword evidence="3" id="KW-1003">Cell membrane</keyword>
<dbReference type="PROSITE" id="PS50893">
    <property type="entry name" value="ABC_TRANSPORTER_2"/>
    <property type="match status" value="1"/>
</dbReference>
<keyword evidence="4" id="KW-0547">Nucleotide-binding</keyword>
<dbReference type="InterPro" id="IPR050086">
    <property type="entry name" value="MetN_ABC_transporter-like"/>
</dbReference>
<reference evidence="12" key="1">
    <citation type="submission" date="2022-01" db="EMBL/GenBank/DDBJ databases">
        <title>Collection of gut derived symbiotic bacterial strains cultured from healthy donors.</title>
        <authorList>
            <person name="Lin H."/>
            <person name="Kohout C."/>
            <person name="Waligurski E."/>
            <person name="Pamer E.G."/>
        </authorList>
    </citation>
    <scope>NUCLEOTIDE SEQUENCE</scope>
    <source>
        <strain evidence="12">DFI.7.46</strain>
    </source>
</reference>
<keyword evidence="6" id="KW-1278">Translocase</keyword>
<evidence type="ECO:0000256" key="9">
    <source>
        <dbReference type="ARBA" id="ARBA00054718"/>
    </source>
</evidence>
<protein>
    <submittedName>
        <fullName evidence="12">Methionine ABC transporter ATP-binding protein</fullName>
    </submittedName>
</protein>
<dbReference type="GO" id="GO:0006865">
    <property type="term" value="P:amino acid transport"/>
    <property type="evidence" value="ECO:0007669"/>
    <property type="project" value="UniProtKB-KW"/>
</dbReference>
<accession>A0AAJ1BAE6</accession>
<dbReference type="Proteomes" id="UP001200537">
    <property type="component" value="Unassembled WGS sequence"/>
</dbReference>
<evidence type="ECO:0000256" key="7">
    <source>
        <dbReference type="ARBA" id="ARBA00022970"/>
    </source>
</evidence>